<dbReference type="Proteomes" id="UP000323426">
    <property type="component" value="Unassembled WGS sequence"/>
</dbReference>
<keyword evidence="19" id="KW-1185">Reference proteome</keyword>
<evidence type="ECO:0000256" key="2">
    <source>
        <dbReference type="ARBA" id="ARBA00005582"/>
    </source>
</evidence>
<accession>A0A5M6CUI9</accession>
<keyword evidence="6" id="KW-0227">DNA damage</keyword>
<dbReference type="InterPro" id="IPR047127">
    <property type="entry name" value="MutT-like"/>
</dbReference>
<dbReference type="EMBL" id="VWSF01000038">
    <property type="protein sequence ID" value="KAA5538861.1"/>
    <property type="molecule type" value="Genomic_DNA"/>
</dbReference>
<comment type="catalytic activity">
    <reaction evidence="10">
        <text>8-oxo-dGTP + H2O = 8-oxo-dGMP + diphosphate + H(+)</text>
        <dbReference type="Rhea" id="RHEA:31575"/>
        <dbReference type="ChEBI" id="CHEBI:15377"/>
        <dbReference type="ChEBI" id="CHEBI:15378"/>
        <dbReference type="ChEBI" id="CHEBI:33019"/>
        <dbReference type="ChEBI" id="CHEBI:63224"/>
        <dbReference type="ChEBI" id="CHEBI:77896"/>
        <dbReference type="EC" id="3.6.1.55"/>
    </reaction>
</comment>
<evidence type="ECO:0000256" key="10">
    <source>
        <dbReference type="ARBA" id="ARBA00035861"/>
    </source>
</evidence>
<dbReference type="InterPro" id="IPR020476">
    <property type="entry name" value="Nudix_hydrolase"/>
</dbReference>
<evidence type="ECO:0000256" key="12">
    <source>
        <dbReference type="ARBA" id="ARBA00038905"/>
    </source>
</evidence>
<evidence type="ECO:0000256" key="13">
    <source>
        <dbReference type="ARBA" id="ARBA00040794"/>
    </source>
</evidence>
<dbReference type="PANTHER" id="PTHR47707">
    <property type="entry name" value="8-OXO-DGTP DIPHOSPHATASE"/>
    <property type="match status" value="1"/>
</dbReference>
<dbReference type="GO" id="GO:0046872">
    <property type="term" value="F:metal ion binding"/>
    <property type="evidence" value="ECO:0007669"/>
    <property type="project" value="UniProtKB-KW"/>
</dbReference>
<evidence type="ECO:0000256" key="9">
    <source>
        <dbReference type="ARBA" id="ARBA00023204"/>
    </source>
</evidence>
<dbReference type="PANTHER" id="PTHR47707:SF1">
    <property type="entry name" value="NUDIX HYDROLASE FAMILY PROTEIN"/>
    <property type="match status" value="1"/>
</dbReference>
<protein>
    <recommendedName>
        <fullName evidence="13">8-oxo-dGTP diphosphatase</fullName>
        <ecNumber evidence="12">3.6.1.55</ecNumber>
    </recommendedName>
    <alternativeName>
        <fullName evidence="16">7,8-dihydro-8-oxoguanine-triphosphatase</fullName>
    </alternativeName>
    <alternativeName>
        <fullName evidence="15">Mutator protein MutT</fullName>
    </alternativeName>
    <alternativeName>
        <fullName evidence="14">dGTP pyrophosphohydrolase</fullName>
    </alternativeName>
</protein>
<gene>
    <name evidence="18" type="ORF">F0145_25495</name>
</gene>
<evidence type="ECO:0000256" key="3">
    <source>
        <dbReference type="ARBA" id="ARBA00022457"/>
    </source>
</evidence>
<evidence type="ECO:0000256" key="7">
    <source>
        <dbReference type="ARBA" id="ARBA00022801"/>
    </source>
</evidence>
<dbReference type="SUPFAM" id="SSF55811">
    <property type="entry name" value="Nudix"/>
    <property type="match status" value="1"/>
</dbReference>
<dbReference type="InterPro" id="IPR015797">
    <property type="entry name" value="NUDIX_hydrolase-like_dom_sf"/>
</dbReference>
<keyword evidence="4" id="KW-0235">DNA replication</keyword>
<dbReference type="GO" id="GO:0044715">
    <property type="term" value="F:8-oxo-dGDP phosphatase activity"/>
    <property type="evidence" value="ECO:0007669"/>
    <property type="project" value="TreeGrafter"/>
</dbReference>
<comment type="similarity">
    <text evidence="2">Belongs to the Nudix hydrolase family.</text>
</comment>
<keyword evidence="9" id="KW-0234">DNA repair</keyword>
<name>A0A5M6CUI9_9BACT</name>
<evidence type="ECO:0000256" key="15">
    <source>
        <dbReference type="ARBA" id="ARBA00041979"/>
    </source>
</evidence>
<sequence>MIEVTAGIIEKDNKVLLARRKPGKHLEGYWEFPGGKIENDESPKECLRRELLEEFSIETEILDFIAASVYEYPGKTIKLLGYLVKLVKGNFQLKDHDKIIWVYPDELKTYKLAPADIPIAKEYGKQRFNQKNNSF</sequence>
<evidence type="ECO:0000256" key="11">
    <source>
        <dbReference type="ARBA" id="ARBA00036904"/>
    </source>
</evidence>
<dbReference type="RefSeq" id="WP_150093427.1">
    <property type="nucleotide sequence ID" value="NZ_VWSF01000038.1"/>
</dbReference>
<dbReference type="EC" id="3.6.1.55" evidence="12"/>
<dbReference type="GO" id="GO:0035539">
    <property type="term" value="F:8-oxo-7,8-dihydrodeoxyguanosine triphosphate pyrophosphatase activity"/>
    <property type="evidence" value="ECO:0007669"/>
    <property type="project" value="UniProtKB-EC"/>
</dbReference>
<keyword evidence="7 18" id="KW-0378">Hydrolase</keyword>
<keyword evidence="5" id="KW-0479">Metal-binding</keyword>
<keyword evidence="3" id="KW-0515">Mutator protein</keyword>
<organism evidence="18 19">
    <name type="scientific">Adhaeribacter rhizoryzae</name>
    <dbReference type="NCBI Taxonomy" id="2607907"/>
    <lineage>
        <taxon>Bacteria</taxon>
        <taxon>Pseudomonadati</taxon>
        <taxon>Bacteroidota</taxon>
        <taxon>Cytophagia</taxon>
        <taxon>Cytophagales</taxon>
        <taxon>Hymenobacteraceae</taxon>
        <taxon>Adhaeribacter</taxon>
    </lineage>
</organism>
<comment type="caution">
    <text evidence="18">The sequence shown here is derived from an EMBL/GenBank/DDBJ whole genome shotgun (WGS) entry which is preliminary data.</text>
</comment>
<evidence type="ECO:0000256" key="16">
    <source>
        <dbReference type="ARBA" id="ARBA00042798"/>
    </source>
</evidence>
<reference evidence="18 19" key="1">
    <citation type="submission" date="2019-09" db="EMBL/GenBank/DDBJ databases">
        <title>Genome sequence and assembly of Adhaeribacter sp.</title>
        <authorList>
            <person name="Chhetri G."/>
        </authorList>
    </citation>
    <scope>NUCLEOTIDE SEQUENCE [LARGE SCALE GENOMIC DNA]</scope>
    <source>
        <strain evidence="18 19">DK36</strain>
    </source>
</reference>
<evidence type="ECO:0000313" key="18">
    <source>
        <dbReference type="EMBL" id="KAA5538861.1"/>
    </source>
</evidence>
<feature type="domain" description="Nudix hydrolase" evidence="17">
    <location>
        <begin position="1"/>
        <end position="125"/>
    </location>
</feature>
<evidence type="ECO:0000256" key="1">
    <source>
        <dbReference type="ARBA" id="ARBA00001946"/>
    </source>
</evidence>
<comment type="cofactor">
    <cofactor evidence="1">
        <name>Mg(2+)</name>
        <dbReference type="ChEBI" id="CHEBI:18420"/>
    </cofactor>
</comment>
<evidence type="ECO:0000313" key="19">
    <source>
        <dbReference type="Proteomes" id="UP000323426"/>
    </source>
</evidence>
<evidence type="ECO:0000256" key="5">
    <source>
        <dbReference type="ARBA" id="ARBA00022723"/>
    </source>
</evidence>
<evidence type="ECO:0000259" key="17">
    <source>
        <dbReference type="PROSITE" id="PS51462"/>
    </source>
</evidence>
<proteinExistence type="inferred from homology"/>
<dbReference type="PROSITE" id="PS51462">
    <property type="entry name" value="NUDIX"/>
    <property type="match status" value="1"/>
</dbReference>
<dbReference type="AlphaFoldDB" id="A0A5M6CUI9"/>
<evidence type="ECO:0000256" key="8">
    <source>
        <dbReference type="ARBA" id="ARBA00022842"/>
    </source>
</evidence>
<evidence type="ECO:0000256" key="4">
    <source>
        <dbReference type="ARBA" id="ARBA00022705"/>
    </source>
</evidence>
<dbReference type="GO" id="GO:0006281">
    <property type="term" value="P:DNA repair"/>
    <property type="evidence" value="ECO:0007669"/>
    <property type="project" value="UniProtKB-KW"/>
</dbReference>
<dbReference type="InterPro" id="IPR000086">
    <property type="entry name" value="NUDIX_hydrolase_dom"/>
</dbReference>
<dbReference type="Pfam" id="PF00293">
    <property type="entry name" value="NUDIX"/>
    <property type="match status" value="1"/>
</dbReference>
<dbReference type="Gene3D" id="3.90.79.10">
    <property type="entry name" value="Nucleoside Triphosphate Pyrophosphohydrolase"/>
    <property type="match status" value="1"/>
</dbReference>
<dbReference type="CDD" id="cd03425">
    <property type="entry name" value="NUDIX_MutT_NudA_like"/>
    <property type="match status" value="1"/>
</dbReference>
<keyword evidence="8" id="KW-0460">Magnesium</keyword>
<dbReference type="GO" id="GO:0044716">
    <property type="term" value="F:8-oxo-GDP phosphatase activity"/>
    <property type="evidence" value="ECO:0007669"/>
    <property type="project" value="TreeGrafter"/>
</dbReference>
<dbReference type="GO" id="GO:0006260">
    <property type="term" value="P:DNA replication"/>
    <property type="evidence" value="ECO:0007669"/>
    <property type="project" value="UniProtKB-KW"/>
</dbReference>
<evidence type="ECO:0000256" key="6">
    <source>
        <dbReference type="ARBA" id="ARBA00022763"/>
    </source>
</evidence>
<dbReference type="PRINTS" id="PR00502">
    <property type="entry name" value="NUDIXFAMILY"/>
</dbReference>
<dbReference type="GO" id="GO:0008413">
    <property type="term" value="F:8-oxo-7,8-dihydroguanosine triphosphate pyrophosphatase activity"/>
    <property type="evidence" value="ECO:0007669"/>
    <property type="project" value="TreeGrafter"/>
</dbReference>
<comment type="catalytic activity">
    <reaction evidence="11">
        <text>8-oxo-GTP + H2O = 8-oxo-GMP + diphosphate + H(+)</text>
        <dbReference type="Rhea" id="RHEA:67616"/>
        <dbReference type="ChEBI" id="CHEBI:15377"/>
        <dbReference type="ChEBI" id="CHEBI:15378"/>
        <dbReference type="ChEBI" id="CHEBI:33019"/>
        <dbReference type="ChEBI" id="CHEBI:143553"/>
        <dbReference type="ChEBI" id="CHEBI:145694"/>
    </reaction>
</comment>
<evidence type="ECO:0000256" key="14">
    <source>
        <dbReference type="ARBA" id="ARBA00041592"/>
    </source>
</evidence>